<organism evidence="2 3">
    <name type="scientific">Streptomyces luteogriseus</name>
    <dbReference type="NCBI Taxonomy" id="68233"/>
    <lineage>
        <taxon>Bacteria</taxon>
        <taxon>Bacillati</taxon>
        <taxon>Actinomycetota</taxon>
        <taxon>Actinomycetes</taxon>
        <taxon>Kitasatosporales</taxon>
        <taxon>Streptomycetaceae</taxon>
        <taxon>Streptomyces</taxon>
    </lineage>
</organism>
<dbReference type="SUPFAM" id="SSF103473">
    <property type="entry name" value="MFS general substrate transporter"/>
    <property type="match status" value="1"/>
</dbReference>
<dbReference type="EMBL" id="JACHMS010000001">
    <property type="protein sequence ID" value="MBB4711315.1"/>
    <property type="molecule type" value="Genomic_DNA"/>
</dbReference>
<accession>A0A7W7DKE0</accession>
<sequence length="78" mass="8257">MTDPVRQFTPKEAIRTGMLPLVWISVVMTAGVSIFGISFQVDFARDVGFGPLVAASSMGVMTVVNGVGRGVVGRLSDR</sequence>
<keyword evidence="1" id="KW-0812">Transmembrane</keyword>
<evidence type="ECO:0008006" key="4">
    <source>
        <dbReference type="Google" id="ProtNLM"/>
    </source>
</evidence>
<reference evidence="2 3" key="1">
    <citation type="submission" date="2020-08" db="EMBL/GenBank/DDBJ databases">
        <title>Sequencing the genomes of 1000 actinobacteria strains.</title>
        <authorList>
            <person name="Klenk H.-P."/>
        </authorList>
    </citation>
    <scope>NUCLEOTIDE SEQUENCE [LARGE SCALE GENOMIC DNA]</scope>
    <source>
        <strain evidence="2 3">DSM 40483</strain>
    </source>
</reference>
<proteinExistence type="predicted"/>
<dbReference type="InterPro" id="IPR036259">
    <property type="entry name" value="MFS_trans_sf"/>
</dbReference>
<evidence type="ECO:0000256" key="1">
    <source>
        <dbReference type="SAM" id="Phobius"/>
    </source>
</evidence>
<gene>
    <name evidence="2" type="ORF">BJ965_001197</name>
</gene>
<keyword evidence="3" id="KW-1185">Reference proteome</keyword>
<comment type="caution">
    <text evidence="2">The sequence shown here is derived from an EMBL/GenBank/DDBJ whole genome shotgun (WGS) entry which is preliminary data.</text>
</comment>
<keyword evidence="1" id="KW-1133">Transmembrane helix</keyword>
<feature type="transmembrane region" description="Helical" evidence="1">
    <location>
        <begin position="47"/>
        <end position="68"/>
    </location>
</feature>
<protein>
    <recommendedName>
        <fullName evidence="4">MFS transporter</fullName>
    </recommendedName>
</protein>
<evidence type="ECO:0000313" key="3">
    <source>
        <dbReference type="Proteomes" id="UP000565089"/>
    </source>
</evidence>
<dbReference type="AlphaFoldDB" id="A0A7W7DKE0"/>
<name>A0A7W7DKE0_9ACTN</name>
<feature type="transmembrane region" description="Helical" evidence="1">
    <location>
        <begin position="21"/>
        <end position="41"/>
    </location>
</feature>
<dbReference type="Proteomes" id="UP000565089">
    <property type="component" value="Unassembled WGS sequence"/>
</dbReference>
<keyword evidence="1" id="KW-0472">Membrane</keyword>
<evidence type="ECO:0000313" key="2">
    <source>
        <dbReference type="EMBL" id="MBB4711315.1"/>
    </source>
</evidence>